<dbReference type="GO" id="GO:0070573">
    <property type="term" value="F:metallodipeptidase activity"/>
    <property type="evidence" value="ECO:0007669"/>
    <property type="project" value="InterPro"/>
</dbReference>
<dbReference type="Gene3D" id="3.20.20.140">
    <property type="entry name" value="Metal-dependent hydrolases"/>
    <property type="match status" value="1"/>
</dbReference>
<dbReference type="InterPro" id="IPR008257">
    <property type="entry name" value="Pept_M19"/>
</dbReference>
<dbReference type="InterPro" id="IPR032466">
    <property type="entry name" value="Metal_Hydrolase"/>
</dbReference>
<name>A0A6J6NQJ3_9ZZZZ</name>
<dbReference type="EMBL" id="CAEZXP010000001">
    <property type="protein sequence ID" value="CAB4688990.1"/>
    <property type="molecule type" value="Genomic_DNA"/>
</dbReference>
<reference evidence="1" key="1">
    <citation type="submission" date="2020-05" db="EMBL/GenBank/DDBJ databases">
        <authorList>
            <person name="Chiriac C."/>
            <person name="Salcher M."/>
            <person name="Ghai R."/>
            <person name="Kavagutti S V."/>
        </authorList>
    </citation>
    <scope>NUCLEOTIDE SEQUENCE</scope>
</reference>
<dbReference type="PANTHER" id="PTHR10443">
    <property type="entry name" value="MICROSOMAL DIPEPTIDASE"/>
    <property type="match status" value="1"/>
</dbReference>
<protein>
    <submittedName>
        <fullName evidence="1">Unannotated protein</fullName>
    </submittedName>
</protein>
<dbReference type="AlphaFoldDB" id="A0A6J6NQJ3"/>
<dbReference type="PROSITE" id="PS51365">
    <property type="entry name" value="RENAL_DIPEPTIDASE_2"/>
    <property type="match status" value="1"/>
</dbReference>
<proteinExistence type="predicted"/>
<dbReference type="SUPFAM" id="SSF51556">
    <property type="entry name" value="Metallo-dependent hydrolases"/>
    <property type="match status" value="1"/>
</dbReference>
<dbReference type="PANTHER" id="PTHR10443:SF12">
    <property type="entry name" value="DIPEPTIDASE"/>
    <property type="match status" value="1"/>
</dbReference>
<sequence length="350" mass="38265">MSHTEIEISPRAQELHARAIVINALCSSNSTPKKADADFGLPEVMSDGGVTAVNLTISVKDDFKTTIQTFTHLLDAIDRRSDAIRLARSAADIRNGKADGVPTIVAGFQNSDPFDGNLAYVSLFHRLGLRISQLTYQRRNLAADGTGEEADAGLSVFGRNLVQELNKHRILIDLSHTGERSSLETIELSSAPVAVTHACLQSFNPVRRNKTDETIKAMAARGGVFGMNAIARLISPNGNAEGATVEQFVDQIDYLADMVGIDHIGLGLDINEGLTPESFAERRKGFLTEFPELRMGGDFPFEHYYAFGLTSMRNMSAITETLVRRGYSDDDVLKVLGGNFLRLFEEVWGS</sequence>
<accession>A0A6J6NQJ3</accession>
<organism evidence="1">
    <name type="scientific">freshwater metagenome</name>
    <dbReference type="NCBI Taxonomy" id="449393"/>
    <lineage>
        <taxon>unclassified sequences</taxon>
        <taxon>metagenomes</taxon>
        <taxon>ecological metagenomes</taxon>
    </lineage>
</organism>
<gene>
    <name evidence="1" type="ORF">UFOPK2399_00562</name>
</gene>
<dbReference type="GO" id="GO:0006508">
    <property type="term" value="P:proteolysis"/>
    <property type="evidence" value="ECO:0007669"/>
    <property type="project" value="InterPro"/>
</dbReference>
<dbReference type="Pfam" id="PF01244">
    <property type="entry name" value="Peptidase_M19"/>
    <property type="match status" value="1"/>
</dbReference>
<evidence type="ECO:0000313" key="1">
    <source>
        <dbReference type="EMBL" id="CAB4688990.1"/>
    </source>
</evidence>